<name>A0ABS5PU58_9FIRM</name>
<dbReference type="Proteomes" id="UP000746471">
    <property type="component" value="Unassembled WGS sequence"/>
</dbReference>
<dbReference type="PANTHER" id="PTHR34386">
    <property type="entry name" value="GLUTAREDOXIN"/>
    <property type="match status" value="1"/>
</dbReference>
<feature type="domain" description="Glutaredoxin" evidence="1">
    <location>
        <begin position="5"/>
        <end position="63"/>
    </location>
</feature>
<dbReference type="Gene3D" id="3.40.30.10">
    <property type="entry name" value="Glutaredoxin"/>
    <property type="match status" value="1"/>
</dbReference>
<reference evidence="2 3" key="1">
    <citation type="submission" date="2021-05" db="EMBL/GenBank/DDBJ databases">
        <title>Fusibacter ferrireducens sp. nov., an anaerobic, sulfur- and Fe-reducing bacterium isolated from the mangrove sediment.</title>
        <authorList>
            <person name="Qiu D."/>
        </authorList>
    </citation>
    <scope>NUCLEOTIDE SEQUENCE [LARGE SCALE GENOMIC DNA]</scope>
    <source>
        <strain evidence="2 3">DSM 12116</strain>
    </source>
</reference>
<dbReference type="PROSITE" id="PS51354">
    <property type="entry name" value="GLUTAREDOXIN_2"/>
    <property type="match status" value="1"/>
</dbReference>
<sequence length="77" mass="8507">MTKNVTVFSSNTCGYCTMAKDYLTEKGVSFTEKNVSTDIEARKELMSKGFMGVPVIYVGEEVIQGFNKAKLDELLGL</sequence>
<dbReference type="PANTHER" id="PTHR34386:SF1">
    <property type="entry name" value="GLUTAREDOXIN-LIKE PROTEIN NRDH"/>
    <property type="match status" value="1"/>
</dbReference>
<protein>
    <submittedName>
        <fullName evidence="2">Glutaredoxin family protein</fullName>
    </submittedName>
</protein>
<proteinExistence type="predicted"/>
<dbReference type="InterPro" id="IPR002109">
    <property type="entry name" value="Glutaredoxin"/>
</dbReference>
<accession>A0ABS5PU58</accession>
<dbReference type="Pfam" id="PF00462">
    <property type="entry name" value="Glutaredoxin"/>
    <property type="match status" value="1"/>
</dbReference>
<dbReference type="InterPro" id="IPR051548">
    <property type="entry name" value="Grx-like_ET"/>
</dbReference>
<evidence type="ECO:0000313" key="2">
    <source>
        <dbReference type="EMBL" id="MBS7528626.1"/>
    </source>
</evidence>
<comment type="caution">
    <text evidence="2">The sequence shown here is derived from an EMBL/GenBank/DDBJ whole genome shotgun (WGS) entry which is preliminary data.</text>
</comment>
<dbReference type="RefSeq" id="WP_213238483.1">
    <property type="nucleotide sequence ID" value="NZ_JAHBCL010000049.1"/>
</dbReference>
<evidence type="ECO:0000259" key="1">
    <source>
        <dbReference type="Pfam" id="PF00462"/>
    </source>
</evidence>
<dbReference type="EMBL" id="JAHBCL010000049">
    <property type="protein sequence ID" value="MBS7528626.1"/>
    <property type="molecule type" value="Genomic_DNA"/>
</dbReference>
<organism evidence="2 3">
    <name type="scientific">Fusibacter paucivorans</name>
    <dbReference type="NCBI Taxonomy" id="76009"/>
    <lineage>
        <taxon>Bacteria</taxon>
        <taxon>Bacillati</taxon>
        <taxon>Bacillota</taxon>
        <taxon>Clostridia</taxon>
        <taxon>Eubacteriales</taxon>
        <taxon>Eubacteriales Family XII. Incertae Sedis</taxon>
        <taxon>Fusibacter</taxon>
    </lineage>
</organism>
<gene>
    <name evidence="2" type="ORF">KHM83_18310</name>
</gene>
<dbReference type="InterPro" id="IPR036249">
    <property type="entry name" value="Thioredoxin-like_sf"/>
</dbReference>
<evidence type="ECO:0000313" key="3">
    <source>
        <dbReference type="Proteomes" id="UP000746471"/>
    </source>
</evidence>
<dbReference type="CDD" id="cd02976">
    <property type="entry name" value="NrdH"/>
    <property type="match status" value="1"/>
</dbReference>
<dbReference type="SUPFAM" id="SSF52833">
    <property type="entry name" value="Thioredoxin-like"/>
    <property type="match status" value="1"/>
</dbReference>
<keyword evidence="3" id="KW-1185">Reference proteome</keyword>